<keyword evidence="1" id="KW-0812">Transmembrane</keyword>
<dbReference type="InterPro" id="IPR036013">
    <property type="entry name" value="Band_7/SPFH_dom_sf"/>
</dbReference>
<feature type="transmembrane region" description="Helical" evidence="1">
    <location>
        <begin position="12"/>
        <end position="34"/>
    </location>
</feature>
<feature type="domain" description="Band 7" evidence="2">
    <location>
        <begin position="39"/>
        <end position="191"/>
    </location>
</feature>
<evidence type="ECO:0000256" key="1">
    <source>
        <dbReference type="SAM" id="Phobius"/>
    </source>
</evidence>
<dbReference type="Pfam" id="PF01145">
    <property type="entry name" value="Band_7"/>
    <property type="match status" value="1"/>
</dbReference>
<dbReference type="SUPFAM" id="SSF117892">
    <property type="entry name" value="Band 7/SPFH domain"/>
    <property type="match status" value="1"/>
</dbReference>
<dbReference type="Gene3D" id="3.30.479.30">
    <property type="entry name" value="Band 7 domain"/>
    <property type="match status" value="1"/>
</dbReference>
<dbReference type="InterPro" id="IPR001107">
    <property type="entry name" value="Band_7"/>
</dbReference>
<sequence>MDRIMEILWEVMVNGIIIIAGGTVLITFVCANYFKKASSGTAFVRTGAAGTLVVCDGGAMVLPLYQEVTPVGLGCHKISVCRLGREAFLDRDGMPIEADIHAYVRVQPEIGGILSASRTLGSLTMDNDSMLRIMSPRVASVLREAIASRTWKEIQNSQDAMKEEMRDKTQEAVGCNGLVLDYLALTTLRPVKSREVTTSAENGHANGAVNPEFEGGLTLATPKKIKVRG</sequence>
<name>A0A2N1PNJ0_9BACT</name>
<dbReference type="EMBL" id="PGXC01000010">
    <property type="protein sequence ID" value="PKK89894.1"/>
    <property type="molecule type" value="Genomic_DNA"/>
</dbReference>
<evidence type="ECO:0000313" key="3">
    <source>
        <dbReference type="EMBL" id="PKK89894.1"/>
    </source>
</evidence>
<evidence type="ECO:0000313" key="4">
    <source>
        <dbReference type="Proteomes" id="UP000233256"/>
    </source>
</evidence>
<dbReference type="Proteomes" id="UP000233256">
    <property type="component" value="Unassembled WGS sequence"/>
</dbReference>
<organism evidence="3 4">
    <name type="scientific">Candidatus Wallbacteria bacterium HGW-Wallbacteria-1</name>
    <dbReference type="NCBI Taxonomy" id="2013854"/>
    <lineage>
        <taxon>Bacteria</taxon>
        <taxon>Candidatus Walliibacteriota</taxon>
    </lineage>
</organism>
<accession>A0A2N1PNJ0</accession>
<keyword evidence="1" id="KW-0472">Membrane</keyword>
<dbReference type="AlphaFoldDB" id="A0A2N1PNJ0"/>
<keyword evidence="1" id="KW-1133">Transmembrane helix</keyword>
<proteinExistence type="predicted"/>
<reference evidence="3 4" key="1">
    <citation type="journal article" date="2017" name="ISME J.">
        <title>Potential for microbial H2 and metal transformations associated with novel bacteria and archaea in deep terrestrial subsurface sediments.</title>
        <authorList>
            <person name="Hernsdorf A.W."/>
            <person name="Amano Y."/>
            <person name="Miyakawa K."/>
            <person name="Ise K."/>
            <person name="Suzuki Y."/>
            <person name="Anantharaman K."/>
            <person name="Probst A."/>
            <person name="Burstein D."/>
            <person name="Thomas B.C."/>
            <person name="Banfield J.F."/>
        </authorList>
    </citation>
    <scope>NUCLEOTIDE SEQUENCE [LARGE SCALE GENOMIC DNA]</scope>
    <source>
        <strain evidence="3">HGW-Wallbacteria-1</strain>
    </source>
</reference>
<gene>
    <name evidence="3" type="ORF">CVV64_12140</name>
</gene>
<protein>
    <recommendedName>
        <fullName evidence="2">Band 7 domain-containing protein</fullName>
    </recommendedName>
</protein>
<evidence type="ECO:0000259" key="2">
    <source>
        <dbReference type="Pfam" id="PF01145"/>
    </source>
</evidence>
<comment type="caution">
    <text evidence="3">The sequence shown here is derived from an EMBL/GenBank/DDBJ whole genome shotgun (WGS) entry which is preliminary data.</text>
</comment>